<dbReference type="HAMAP" id="MF_00047">
    <property type="entry name" value="Dala_Dala_lig"/>
    <property type="match status" value="1"/>
</dbReference>
<evidence type="ECO:0000256" key="9">
    <source>
        <dbReference type="ARBA" id="ARBA00023316"/>
    </source>
</evidence>
<dbReference type="PROSITE" id="PS50975">
    <property type="entry name" value="ATP_GRASP"/>
    <property type="match status" value="1"/>
</dbReference>
<dbReference type="InterPro" id="IPR011095">
    <property type="entry name" value="Dala_Dala_lig_C"/>
</dbReference>
<feature type="active site" evidence="11">
    <location>
        <position position="15"/>
    </location>
</feature>
<comment type="cofactor">
    <cofactor evidence="12">
        <name>Mg(2+)</name>
        <dbReference type="ChEBI" id="CHEBI:18420"/>
    </cofactor>
    <cofactor evidence="12">
        <name>Mn(2+)</name>
        <dbReference type="ChEBI" id="CHEBI:29035"/>
    </cofactor>
    <text evidence="12">Binds 2 magnesium or manganese ions per subunit.</text>
</comment>
<evidence type="ECO:0000256" key="5">
    <source>
        <dbReference type="ARBA" id="ARBA00022741"/>
    </source>
</evidence>
<dbReference type="GO" id="GO:0009252">
    <property type="term" value="P:peptidoglycan biosynthetic process"/>
    <property type="evidence" value="ECO:0007669"/>
    <property type="project" value="UniProtKB-UniRule"/>
</dbReference>
<evidence type="ECO:0000256" key="10">
    <source>
        <dbReference type="HAMAP-Rule" id="MF_00047"/>
    </source>
</evidence>
<dbReference type="NCBIfam" id="TIGR01205">
    <property type="entry name" value="D_ala_D_alaTIGR"/>
    <property type="match status" value="1"/>
</dbReference>
<dbReference type="InterPro" id="IPR011761">
    <property type="entry name" value="ATP-grasp"/>
</dbReference>
<keyword evidence="6 13" id="KW-0067">ATP-binding</keyword>
<dbReference type="RefSeq" id="WP_078666403.1">
    <property type="nucleotide sequence ID" value="NZ_FUXM01000041.1"/>
</dbReference>
<evidence type="ECO:0000256" key="1">
    <source>
        <dbReference type="ARBA" id="ARBA00004496"/>
    </source>
</evidence>
<organism evidence="15 16">
    <name type="scientific">Carboxydocella sporoproducens DSM 16521</name>
    <dbReference type="NCBI Taxonomy" id="1121270"/>
    <lineage>
        <taxon>Bacteria</taxon>
        <taxon>Bacillati</taxon>
        <taxon>Bacillota</taxon>
        <taxon>Clostridia</taxon>
        <taxon>Eubacteriales</taxon>
        <taxon>Clostridiales Family XVI. Incertae Sedis</taxon>
        <taxon>Carboxydocella</taxon>
    </lineage>
</organism>
<feature type="domain" description="ATP-grasp" evidence="14">
    <location>
        <begin position="101"/>
        <end position="308"/>
    </location>
</feature>
<dbReference type="InterPro" id="IPR011127">
    <property type="entry name" value="Dala_Dala_lig_N"/>
</dbReference>
<comment type="catalytic activity">
    <reaction evidence="10">
        <text>2 D-alanine + ATP = D-alanyl-D-alanine + ADP + phosphate + H(+)</text>
        <dbReference type="Rhea" id="RHEA:11224"/>
        <dbReference type="ChEBI" id="CHEBI:15378"/>
        <dbReference type="ChEBI" id="CHEBI:30616"/>
        <dbReference type="ChEBI" id="CHEBI:43474"/>
        <dbReference type="ChEBI" id="CHEBI:57416"/>
        <dbReference type="ChEBI" id="CHEBI:57822"/>
        <dbReference type="ChEBI" id="CHEBI:456216"/>
        <dbReference type="EC" id="6.3.2.4"/>
    </reaction>
</comment>
<comment type="function">
    <text evidence="10">Cell wall formation.</text>
</comment>
<comment type="pathway">
    <text evidence="10">Cell wall biogenesis; peptidoglycan biosynthesis.</text>
</comment>
<reference evidence="16" key="1">
    <citation type="submission" date="2017-02" db="EMBL/GenBank/DDBJ databases">
        <authorList>
            <person name="Varghese N."/>
            <person name="Submissions S."/>
        </authorList>
    </citation>
    <scope>NUCLEOTIDE SEQUENCE [LARGE SCALE GENOMIC DNA]</scope>
    <source>
        <strain evidence="16">DSM 16521</strain>
    </source>
</reference>
<dbReference type="InterPro" id="IPR000291">
    <property type="entry name" value="D-Ala_lig_Van_CS"/>
</dbReference>
<proteinExistence type="inferred from homology"/>
<keyword evidence="12" id="KW-0479">Metal-binding</keyword>
<name>A0A1T4S2U0_9FIRM</name>
<comment type="subcellular location">
    <subcellularLocation>
        <location evidence="1 10">Cytoplasm</location>
    </subcellularLocation>
</comment>
<evidence type="ECO:0000259" key="14">
    <source>
        <dbReference type="PROSITE" id="PS50975"/>
    </source>
</evidence>
<dbReference type="GO" id="GO:0071555">
    <property type="term" value="P:cell wall organization"/>
    <property type="evidence" value="ECO:0007669"/>
    <property type="project" value="UniProtKB-KW"/>
</dbReference>
<evidence type="ECO:0000256" key="13">
    <source>
        <dbReference type="PROSITE-ProRule" id="PRU00409"/>
    </source>
</evidence>
<dbReference type="Proteomes" id="UP000189933">
    <property type="component" value="Unassembled WGS sequence"/>
</dbReference>
<protein>
    <recommendedName>
        <fullName evidence="10">D-alanine--D-alanine ligase</fullName>
        <ecNumber evidence="10">6.3.2.4</ecNumber>
    </recommendedName>
    <alternativeName>
        <fullName evidence="10">D-Ala-D-Ala ligase</fullName>
    </alternativeName>
    <alternativeName>
        <fullName evidence="10">D-alanylalanine synthetase</fullName>
    </alternativeName>
</protein>
<dbReference type="Gene3D" id="3.30.470.20">
    <property type="entry name" value="ATP-grasp fold, B domain"/>
    <property type="match status" value="1"/>
</dbReference>
<dbReference type="SUPFAM" id="SSF52440">
    <property type="entry name" value="PreATP-grasp domain"/>
    <property type="match status" value="1"/>
</dbReference>
<dbReference type="OrthoDB" id="9813261at2"/>
<keyword evidence="12" id="KW-0460">Magnesium</keyword>
<dbReference type="GO" id="GO:0005524">
    <property type="term" value="F:ATP binding"/>
    <property type="evidence" value="ECO:0007669"/>
    <property type="project" value="UniProtKB-UniRule"/>
</dbReference>
<dbReference type="EMBL" id="FUXM01000041">
    <property type="protein sequence ID" value="SKA22630.1"/>
    <property type="molecule type" value="Genomic_DNA"/>
</dbReference>
<feature type="binding site" evidence="12">
    <location>
        <position position="275"/>
    </location>
    <ligand>
        <name>Mg(2+)</name>
        <dbReference type="ChEBI" id="CHEBI:18420"/>
        <label>1</label>
    </ligand>
</feature>
<dbReference type="InterPro" id="IPR005905">
    <property type="entry name" value="D_ala_D_ala"/>
</dbReference>
<feature type="binding site" evidence="12">
    <location>
        <position position="275"/>
    </location>
    <ligand>
        <name>Mg(2+)</name>
        <dbReference type="ChEBI" id="CHEBI:18420"/>
        <label>2</label>
    </ligand>
</feature>
<evidence type="ECO:0000256" key="3">
    <source>
        <dbReference type="ARBA" id="ARBA00022490"/>
    </source>
</evidence>
<dbReference type="SUPFAM" id="SSF56059">
    <property type="entry name" value="Glutathione synthetase ATP-binding domain-like"/>
    <property type="match status" value="1"/>
</dbReference>
<keyword evidence="5 13" id="KW-0547">Nucleotide-binding</keyword>
<dbReference type="AlphaFoldDB" id="A0A1T4S2U0"/>
<keyword evidence="9 10" id="KW-0961">Cell wall biogenesis/degradation</keyword>
<evidence type="ECO:0000256" key="7">
    <source>
        <dbReference type="ARBA" id="ARBA00022960"/>
    </source>
</evidence>
<feature type="binding site" evidence="12">
    <location>
        <position position="262"/>
    </location>
    <ligand>
        <name>Mg(2+)</name>
        <dbReference type="ChEBI" id="CHEBI:18420"/>
        <label>1</label>
    </ligand>
</feature>
<dbReference type="InterPro" id="IPR013815">
    <property type="entry name" value="ATP_grasp_subdomain_1"/>
</dbReference>
<accession>A0A1T4S2U0</accession>
<keyword evidence="8 10" id="KW-0573">Peptidoglycan synthesis</keyword>
<dbReference type="GO" id="GO:0008360">
    <property type="term" value="P:regulation of cell shape"/>
    <property type="evidence" value="ECO:0007669"/>
    <property type="project" value="UniProtKB-KW"/>
</dbReference>
<dbReference type="NCBIfam" id="NF002528">
    <property type="entry name" value="PRK01966.1-4"/>
    <property type="match status" value="1"/>
</dbReference>
<feature type="binding site" evidence="12">
    <location>
        <position position="277"/>
    </location>
    <ligand>
        <name>Mg(2+)</name>
        <dbReference type="ChEBI" id="CHEBI:18420"/>
        <label>2</label>
    </ligand>
</feature>
<keyword evidence="16" id="KW-1185">Reference proteome</keyword>
<keyword evidence="3 10" id="KW-0963">Cytoplasm</keyword>
<dbReference type="GO" id="GO:0005737">
    <property type="term" value="C:cytoplasm"/>
    <property type="evidence" value="ECO:0007669"/>
    <property type="project" value="UniProtKB-SubCell"/>
</dbReference>
<evidence type="ECO:0000256" key="12">
    <source>
        <dbReference type="PIRSR" id="PIRSR039102-3"/>
    </source>
</evidence>
<evidence type="ECO:0000313" key="15">
    <source>
        <dbReference type="EMBL" id="SKA22630.1"/>
    </source>
</evidence>
<evidence type="ECO:0000313" key="16">
    <source>
        <dbReference type="Proteomes" id="UP000189933"/>
    </source>
</evidence>
<dbReference type="PROSITE" id="PS00844">
    <property type="entry name" value="DALA_DALA_LIGASE_2"/>
    <property type="match status" value="1"/>
</dbReference>
<dbReference type="Gene3D" id="3.40.50.20">
    <property type="match status" value="1"/>
</dbReference>
<dbReference type="Pfam" id="PF01820">
    <property type="entry name" value="Dala_Dala_lig_N"/>
    <property type="match status" value="1"/>
</dbReference>
<evidence type="ECO:0000256" key="11">
    <source>
        <dbReference type="PIRSR" id="PIRSR039102-1"/>
    </source>
</evidence>
<keyword evidence="12" id="KW-0464">Manganese</keyword>
<dbReference type="PIRSF" id="PIRSF039102">
    <property type="entry name" value="Ddl/VanB"/>
    <property type="match status" value="1"/>
</dbReference>
<keyword evidence="4 10" id="KW-0436">Ligase</keyword>
<dbReference type="GO" id="GO:0008716">
    <property type="term" value="F:D-alanine-D-alanine ligase activity"/>
    <property type="evidence" value="ECO:0007669"/>
    <property type="project" value="UniProtKB-UniRule"/>
</dbReference>
<dbReference type="NCBIfam" id="NF002378">
    <property type="entry name" value="PRK01372.1"/>
    <property type="match status" value="1"/>
</dbReference>
<evidence type="ECO:0000256" key="6">
    <source>
        <dbReference type="ARBA" id="ARBA00022840"/>
    </source>
</evidence>
<dbReference type="PANTHER" id="PTHR23132">
    <property type="entry name" value="D-ALANINE--D-ALANINE LIGASE"/>
    <property type="match status" value="1"/>
</dbReference>
<dbReference type="Gene3D" id="3.30.1490.20">
    <property type="entry name" value="ATP-grasp fold, A domain"/>
    <property type="match status" value="1"/>
</dbReference>
<feature type="active site" evidence="11">
    <location>
        <position position="150"/>
    </location>
</feature>
<keyword evidence="7 10" id="KW-0133">Cell shape</keyword>
<feature type="active site" evidence="11">
    <location>
        <position position="286"/>
    </location>
</feature>
<dbReference type="UniPathway" id="UPA00219"/>
<dbReference type="Pfam" id="PF07478">
    <property type="entry name" value="Dala_Dala_lig_C"/>
    <property type="match status" value="1"/>
</dbReference>
<dbReference type="EC" id="6.3.2.4" evidence="10"/>
<comment type="similarity">
    <text evidence="2 10">Belongs to the D-alanine--D-alanine ligase family.</text>
</comment>
<dbReference type="PROSITE" id="PS00843">
    <property type="entry name" value="DALA_DALA_LIGASE_1"/>
    <property type="match status" value="1"/>
</dbReference>
<dbReference type="InterPro" id="IPR016185">
    <property type="entry name" value="PreATP-grasp_dom_sf"/>
</dbReference>
<dbReference type="PANTHER" id="PTHR23132:SF23">
    <property type="entry name" value="D-ALANINE--D-ALANINE LIGASE B"/>
    <property type="match status" value="1"/>
</dbReference>
<gene>
    <name evidence="10" type="primary">ddl</name>
    <name evidence="15" type="ORF">SAMN02745885_02412</name>
</gene>
<sequence>MTIRIALLMGGLSSEREISLKSGEAVYKALLEAGYEVDKIDVDKQVAKKLLEKRYDLAFIMLHGAYGEDGTIQGLLEILGIPYTGSGVLASAIAMDKIMSKKVLMQAGLPTAPFVSVSRYHWEKNRQEVLGKIKNEISLPLVVKAPNQGSTIGIYFVWQEDELENALEEAFKFPEREILIEKFIKGKEVTAPVLGNNEVTSLPLIQIISKTGVVYDYQAKYTAGLSEHVIPPELPKSVIEKVQDLACQAHLAIGCSGLSRVDFIIDDNFQPYILEVNTIPGMTETSLFPDSARAIGWSYKDLCCKIIEYAGERFNKKFTL</sequence>
<evidence type="ECO:0000256" key="4">
    <source>
        <dbReference type="ARBA" id="ARBA00022598"/>
    </source>
</evidence>
<evidence type="ECO:0000256" key="2">
    <source>
        <dbReference type="ARBA" id="ARBA00010871"/>
    </source>
</evidence>
<evidence type="ECO:0000256" key="8">
    <source>
        <dbReference type="ARBA" id="ARBA00022984"/>
    </source>
</evidence>
<dbReference type="GO" id="GO:0046872">
    <property type="term" value="F:metal ion binding"/>
    <property type="evidence" value="ECO:0007669"/>
    <property type="project" value="UniProtKB-KW"/>
</dbReference>